<dbReference type="EMBL" id="AVOT02016742">
    <property type="protein sequence ID" value="MBW0502275.1"/>
    <property type="molecule type" value="Genomic_DNA"/>
</dbReference>
<protein>
    <submittedName>
        <fullName evidence="2">Uncharacterized protein</fullName>
    </submittedName>
</protein>
<keyword evidence="3" id="KW-1185">Reference proteome</keyword>
<evidence type="ECO:0000256" key="1">
    <source>
        <dbReference type="SAM" id="MobiDB-lite"/>
    </source>
</evidence>
<organism evidence="2 3">
    <name type="scientific">Austropuccinia psidii MF-1</name>
    <dbReference type="NCBI Taxonomy" id="1389203"/>
    <lineage>
        <taxon>Eukaryota</taxon>
        <taxon>Fungi</taxon>
        <taxon>Dikarya</taxon>
        <taxon>Basidiomycota</taxon>
        <taxon>Pucciniomycotina</taxon>
        <taxon>Pucciniomycetes</taxon>
        <taxon>Pucciniales</taxon>
        <taxon>Sphaerophragmiaceae</taxon>
        <taxon>Austropuccinia</taxon>
    </lineage>
</organism>
<evidence type="ECO:0000313" key="3">
    <source>
        <dbReference type="Proteomes" id="UP000765509"/>
    </source>
</evidence>
<gene>
    <name evidence="2" type="ORF">O181_041990</name>
</gene>
<feature type="region of interest" description="Disordered" evidence="1">
    <location>
        <begin position="138"/>
        <end position="184"/>
    </location>
</feature>
<name>A0A9Q3DFV5_9BASI</name>
<comment type="caution">
    <text evidence="2">The sequence shown here is derived from an EMBL/GenBank/DDBJ whole genome shotgun (WGS) entry which is preliminary data.</text>
</comment>
<dbReference type="Proteomes" id="UP000765509">
    <property type="component" value="Unassembled WGS sequence"/>
</dbReference>
<accession>A0A9Q3DFV5</accession>
<evidence type="ECO:0000313" key="2">
    <source>
        <dbReference type="EMBL" id="MBW0502275.1"/>
    </source>
</evidence>
<sequence length="207" mass="24131">MDTMINGRTLREIIPTLPLALQYNGNLKPEDLKDMDQVLYLHQLLKDLFQWSIDNKMFDLESHWKELGEIFQKICLKKIPFKDLILITKGWNPDRQFKLLEERATSIRENKATIQAIEEQLNQMEPILIPSGSQLVSQPETQVSSHHSGSNRSVTKSHHSSQSQVVSRRRQGYKGESKTFFSHRKKELDPMIQKLLESVKQLHKSQK</sequence>
<feature type="compositionally biased region" description="Polar residues" evidence="1">
    <location>
        <begin position="138"/>
        <end position="154"/>
    </location>
</feature>
<dbReference type="AlphaFoldDB" id="A0A9Q3DFV5"/>
<reference evidence="2" key="1">
    <citation type="submission" date="2021-03" db="EMBL/GenBank/DDBJ databases">
        <title>Draft genome sequence of rust myrtle Austropuccinia psidii MF-1, a brazilian biotype.</title>
        <authorList>
            <person name="Quecine M.C."/>
            <person name="Pachon D.M.R."/>
            <person name="Bonatelli M.L."/>
            <person name="Correr F.H."/>
            <person name="Franceschini L.M."/>
            <person name="Leite T.F."/>
            <person name="Margarido G.R.A."/>
            <person name="Almeida C.A."/>
            <person name="Ferrarezi J.A."/>
            <person name="Labate C.A."/>
        </authorList>
    </citation>
    <scope>NUCLEOTIDE SEQUENCE</scope>
    <source>
        <strain evidence="2">MF-1</strain>
    </source>
</reference>
<proteinExistence type="predicted"/>